<evidence type="ECO:0000313" key="11">
    <source>
        <dbReference type="EMBL" id="PAU95118.1"/>
    </source>
</evidence>
<dbReference type="Pfam" id="PF01541">
    <property type="entry name" value="GIY-YIG"/>
    <property type="match status" value="1"/>
</dbReference>
<evidence type="ECO:0000256" key="5">
    <source>
        <dbReference type="ARBA" id="ARBA00023204"/>
    </source>
</evidence>
<dbReference type="GO" id="GO:0006289">
    <property type="term" value="P:nucleotide-excision repair"/>
    <property type="evidence" value="ECO:0007669"/>
    <property type="project" value="InterPro"/>
</dbReference>
<dbReference type="GO" id="GO:0016787">
    <property type="term" value="F:hydrolase activity"/>
    <property type="evidence" value="ECO:0007669"/>
    <property type="project" value="UniProtKB-KW"/>
</dbReference>
<dbReference type="GO" id="GO:0009380">
    <property type="term" value="C:excinuclease repair complex"/>
    <property type="evidence" value="ECO:0007669"/>
    <property type="project" value="TreeGrafter"/>
</dbReference>
<dbReference type="SMART" id="SM00465">
    <property type="entry name" value="GIYc"/>
    <property type="match status" value="1"/>
</dbReference>
<dbReference type="GO" id="GO:0004518">
    <property type="term" value="F:nuclease activity"/>
    <property type="evidence" value="ECO:0007669"/>
    <property type="project" value="UniProtKB-KW"/>
</dbReference>
<accession>A0A2A2GCM7</accession>
<evidence type="ECO:0000256" key="6">
    <source>
        <dbReference type="ARBA" id="ARBA00023236"/>
    </source>
</evidence>
<keyword evidence="6" id="KW-0742">SOS response</keyword>
<dbReference type="RefSeq" id="WP_095605245.1">
    <property type="nucleotide sequence ID" value="NZ_NSKE01000002.1"/>
</dbReference>
<evidence type="ECO:0000256" key="1">
    <source>
        <dbReference type="ARBA" id="ARBA00022763"/>
    </source>
</evidence>
<dbReference type="CDD" id="cd10434">
    <property type="entry name" value="GIY-YIG_UvrC_Cho"/>
    <property type="match status" value="1"/>
</dbReference>
<evidence type="ECO:0000256" key="8">
    <source>
        <dbReference type="ARBA" id="ARBA00042138"/>
    </source>
</evidence>
<dbReference type="OrthoDB" id="1522984at2"/>
<evidence type="ECO:0000256" key="3">
    <source>
        <dbReference type="ARBA" id="ARBA00022801"/>
    </source>
</evidence>
<keyword evidence="5" id="KW-0234">DNA repair</keyword>
<name>A0A2A2GCM7_9BACT</name>
<keyword evidence="1" id="KW-0227">DNA damage</keyword>
<dbReference type="Proteomes" id="UP000218831">
    <property type="component" value="Unassembled WGS sequence"/>
</dbReference>
<keyword evidence="12" id="KW-1185">Reference proteome</keyword>
<feature type="domain" description="GIY-YIG" evidence="10">
    <location>
        <begin position="28"/>
        <end position="108"/>
    </location>
</feature>
<reference evidence="11 12" key="1">
    <citation type="submission" date="2017-08" db="EMBL/GenBank/DDBJ databases">
        <title>Aliifodinibius alkalisoli sp. nov., isolated from saline alkaline soil.</title>
        <authorList>
            <person name="Liu D."/>
            <person name="Zhang G."/>
        </authorList>
    </citation>
    <scope>NUCLEOTIDE SEQUENCE [LARGE SCALE GENOMIC DNA]</scope>
    <source>
        <strain evidence="11 12">WN023</strain>
    </source>
</reference>
<evidence type="ECO:0000313" key="12">
    <source>
        <dbReference type="Proteomes" id="UP000218831"/>
    </source>
</evidence>
<dbReference type="PANTHER" id="PTHR30562:SF10">
    <property type="entry name" value="EXCINUCLEASE CHO"/>
    <property type="match status" value="1"/>
</dbReference>
<dbReference type="AlphaFoldDB" id="A0A2A2GCM7"/>
<evidence type="ECO:0000256" key="7">
    <source>
        <dbReference type="ARBA" id="ARBA00040756"/>
    </source>
</evidence>
<dbReference type="EMBL" id="NSKE01000002">
    <property type="protein sequence ID" value="PAU95118.1"/>
    <property type="molecule type" value="Genomic_DNA"/>
</dbReference>
<organism evidence="11 12">
    <name type="scientific">Fodinibius salipaludis</name>
    <dbReference type="NCBI Taxonomy" id="2032627"/>
    <lineage>
        <taxon>Bacteria</taxon>
        <taxon>Pseudomonadati</taxon>
        <taxon>Balneolota</taxon>
        <taxon>Balneolia</taxon>
        <taxon>Balneolales</taxon>
        <taxon>Balneolaceae</taxon>
        <taxon>Fodinibius</taxon>
    </lineage>
</organism>
<dbReference type="PANTHER" id="PTHR30562">
    <property type="entry name" value="UVRC/OXIDOREDUCTASE"/>
    <property type="match status" value="1"/>
</dbReference>
<dbReference type="InterPro" id="IPR050066">
    <property type="entry name" value="UvrABC_protein_C"/>
</dbReference>
<dbReference type="Gene3D" id="3.40.1440.10">
    <property type="entry name" value="GIY-YIG endonuclease"/>
    <property type="match status" value="1"/>
</dbReference>
<gene>
    <name evidence="11" type="ORF">CK503_02645</name>
</gene>
<evidence type="ECO:0000256" key="9">
    <source>
        <dbReference type="ARBA" id="ARBA00042732"/>
    </source>
</evidence>
<evidence type="ECO:0000256" key="2">
    <source>
        <dbReference type="ARBA" id="ARBA00022769"/>
    </source>
</evidence>
<protein>
    <recommendedName>
        <fullName evidence="7">Excinuclease cho</fullName>
    </recommendedName>
    <alternativeName>
        <fullName evidence="9">Endonuclease cho</fullName>
    </alternativeName>
    <alternativeName>
        <fullName evidence="8">UvrC homolog protein</fullName>
    </alternativeName>
</protein>
<proteinExistence type="predicted"/>
<dbReference type="InterPro" id="IPR035901">
    <property type="entry name" value="GIY-YIG_endonuc_sf"/>
</dbReference>
<evidence type="ECO:0000256" key="4">
    <source>
        <dbReference type="ARBA" id="ARBA00022881"/>
    </source>
</evidence>
<dbReference type="SUPFAM" id="SSF82771">
    <property type="entry name" value="GIY-YIG endonuclease"/>
    <property type="match status" value="1"/>
</dbReference>
<evidence type="ECO:0000259" key="10">
    <source>
        <dbReference type="PROSITE" id="PS50164"/>
    </source>
</evidence>
<dbReference type="InterPro" id="IPR047296">
    <property type="entry name" value="GIY-YIG_UvrC_Cho"/>
</dbReference>
<dbReference type="PROSITE" id="PS50164">
    <property type="entry name" value="GIY_YIG"/>
    <property type="match status" value="1"/>
</dbReference>
<dbReference type="InterPro" id="IPR000305">
    <property type="entry name" value="GIY-YIG_endonuc"/>
</dbReference>
<sequence length="291" mass="34065">MTEQQRLFEHYNPIENRVGKSFFEGLPPKPGVYKMYSELGDLLYVGKAKNLRNRLFTYRRAKMGTTPRKTIRLIRMTHNIDIEICESEKEALLLENELIRNHQPELNRAKKKPETYYFIGLNNEEQNISFSLQMNQPQADYVFGAFKGHRLVRKSMGGIIRMLYILEHDVSSAFHLPRLLTQKLTPMQYDLPVDPDGVVMVSLWETLLEFVKGQSTLLIDRVIALCKARGLLESFAGAMILDDLDSLKWFYKRCSSRNYQISQHLVLDSPLIPQEKLDDYLIEWVFERKKD</sequence>
<keyword evidence="4" id="KW-0267">Excision nuclease</keyword>
<keyword evidence="2" id="KW-0228">DNA excision</keyword>
<keyword evidence="3" id="KW-0378">Hydrolase</keyword>
<dbReference type="GO" id="GO:0009432">
    <property type="term" value="P:SOS response"/>
    <property type="evidence" value="ECO:0007669"/>
    <property type="project" value="UniProtKB-KW"/>
</dbReference>
<comment type="caution">
    <text evidence="11">The sequence shown here is derived from an EMBL/GenBank/DDBJ whole genome shotgun (WGS) entry which is preliminary data.</text>
</comment>